<evidence type="ECO:0000256" key="1">
    <source>
        <dbReference type="SAM" id="MobiDB-lite"/>
    </source>
</evidence>
<comment type="caution">
    <text evidence="2">The sequence shown here is derived from an EMBL/GenBank/DDBJ whole genome shotgun (WGS) entry which is preliminary data.</text>
</comment>
<keyword evidence="3" id="KW-1185">Reference proteome</keyword>
<dbReference type="EMBL" id="JASDAP010000051">
    <property type="protein sequence ID" value="KAK1876021.1"/>
    <property type="molecule type" value="Genomic_DNA"/>
</dbReference>
<dbReference type="AlphaFoldDB" id="A0AAD9ET25"/>
<protein>
    <submittedName>
        <fullName evidence="2">Disks large like 4</fullName>
    </submittedName>
</protein>
<sequence length="99" mass="11263">MPLKREDIQEFYELTVCENQTSGSRPHTPAQKYRYQDDETLPADPSPGHMTHGRSTELSHTHLDGYTHPAALTVRTHTHTRAHTHTHTNTLLKVQGVLE</sequence>
<name>A0AAD9ET25_DISEL</name>
<gene>
    <name evidence="2" type="ORF">KUDE01_032160</name>
</gene>
<evidence type="ECO:0000313" key="3">
    <source>
        <dbReference type="Proteomes" id="UP001228049"/>
    </source>
</evidence>
<organism evidence="2 3">
    <name type="scientific">Dissostichus eleginoides</name>
    <name type="common">Patagonian toothfish</name>
    <name type="synonym">Dissostichus amissus</name>
    <dbReference type="NCBI Taxonomy" id="100907"/>
    <lineage>
        <taxon>Eukaryota</taxon>
        <taxon>Metazoa</taxon>
        <taxon>Chordata</taxon>
        <taxon>Craniata</taxon>
        <taxon>Vertebrata</taxon>
        <taxon>Euteleostomi</taxon>
        <taxon>Actinopterygii</taxon>
        <taxon>Neopterygii</taxon>
        <taxon>Teleostei</taxon>
        <taxon>Neoteleostei</taxon>
        <taxon>Acanthomorphata</taxon>
        <taxon>Eupercaria</taxon>
        <taxon>Perciformes</taxon>
        <taxon>Notothenioidei</taxon>
        <taxon>Nototheniidae</taxon>
        <taxon>Dissostichus</taxon>
    </lineage>
</organism>
<evidence type="ECO:0000313" key="2">
    <source>
        <dbReference type="EMBL" id="KAK1876021.1"/>
    </source>
</evidence>
<reference evidence="2" key="1">
    <citation type="submission" date="2023-04" db="EMBL/GenBank/DDBJ databases">
        <title>Chromosome-level genome of Chaenocephalus aceratus.</title>
        <authorList>
            <person name="Park H."/>
        </authorList>
    </citation>
    <scope>NUCLEOTIDE SEQUENCE</scope>
    <source>
        <strain evidence="2">DE</strain>
        <tissue evidence="2">Muscle</tissue>
    </source>
</reference>
<proteinExistence type="predicted"/>
<accession>A0AAD9ET25</accession>
<dbReference type="Proteomes" id="UP001228049">
    <property type="component" value="Unassembled WGS sequence"/>
</dbReference>
<feature type="region of interest" description="Disordered" evidence="1">
    <location>
        <begin position="19"/>
        <end position="61"/>
    </location>
</feature>